<dbReference type="SMART" id="SM00207">
    <property type="entry name" value="TNF"/>
    <property type="match status" value="1"/>
</dbReference>
<feature type="domain" description="THD" evidence="3">
    <location>
        <begin position="68"/>
        <end position="211"/>
    </location>
</feature>
<evidence type="ECO:0000256" key="1">
    <source>
        <dbReference type="ARBA" id="ARBA00008670"/>
    </source>
</evidence>
<dbReference type="AlphaFoldDB" id="A0A9Q1G8S8"/>
<gene>
    <name evidence="4" type="ORF">SKAU_G00003450</name>
</gene>
<proteinExistence type="inferred from homology"/>
<sequence length="213" mass="23683">MVHETSVNRSFVRLFAVLFALVAIAVTIGIFFSKHEEADCPNITANRSLQLSGAEMSRFFQVPPSKASIFVAAINSTDQKTGKEGTLLWEEENPTGNNMHLGEGRAHIVVEERGFYLVFAQATFKVPNQNRESLMLRVDVQHPESVDQFSAVFTTHCGSQSCGGGESDVVLNKPILLWLEPSNNLTVVTRPWQLVDYGTRPISTFLTVFKYSD</sequence>
<evidence type="ECO:0000259" key="3">
    <source>
        <dbReference type="SMART" id="SM00207"/>
    </source>
</evidence>
<keyword evidence="2" id="KW-0812">Transmembrane</keyword>
<dbReference type="OrthoDB" id="8940744at2759"/>
<evidence type="ECO:0000313" key="5">
    <source>
        <dbReference type="Proteomes" id="UP001152622"/>
    </source>
</evidence>
<comment type="caution">
    <text evidence="4">The sequence shown here is derived from an EMBL/GenBank/DDBJ whole genome shotgun (WGS) entry which is preliminary data.</text>
</comment>
<dbReference type="Pfam" id="PF00229">
    <property type="entry name" value="TNF"/>
    <property type="match status" value="1"/>
</dbReference>
<organism evidence="4 5">
    <name type="scientific">Synaphobranchus kaupii</name>
    <name type="common">Kaup's arrowtooth eel</name>
    <dbReference type="NCBI Taxonomy" id="118154"/>
    <lineage>
        <taxon>Eukaryota</taxon>
        <taxon>Metazoa</taxon>
        <taxon>Chordata</taxon>
        <taxon>Craniata</taxon>
        <taxon>Vertebrata</taxon>
        <taxon>Euteleostomi</taxon>
        <taxon>Actinopterygii</taxon>
        <taxon>Neopterygii</taxon>
        <taxon>Teleostei</taxon>
        <taxon>Anguilliformes</taxon>
        <taxon>Synaphobranchidae</taxon>
        <taxon>Synaphobranchus</taxon>
    </lineage>
</organism>
<reference evidence="4" key="1">
    <citation type="journal article" date="2023" name="Science">
        <title>Genome structures resolve the early diversification of teleost fishes.</title>
        <authorList>
            <person name="Parey E."/>
            <person name="Louis A."/>
            <person name="Montfort J."/>
            <person name="Bouchez O."/>
            <person name="Roques C."/>
            <person name="Iampietro C."/>
            <person name="Lluch J."/>
            <person name="Castinel A."/>
            <person name="Donnadieu C."/>
            <person name="Desvignes T."/>
            <person name="Floi Bucao C."/>
            <person name="Jouanno E."/>
            <person name="Wen M."/>
            <person name="Mejri S."/>
            <person name="Dirks R."/>
            <person name="Jansen H."/>
            <person name="Henkel C."/>
            <person name="Chen W.J."/>
            <person name="Zahm M."/>
            <person name="Cabau C."/>
            <person name="Klopp C."/>
            <person name="Thompson A.W."/>
            <person name="Robinson-Rechavi M."/>
            <person name="Braasch I."/>
            <person name="Lecointre G."/>
            <person name="Bobe J."/>
            <person name="Postlethwait J.H."/>
            <person name="Berthelot C."/>
            <person name="Roest Crollius H."/>
            <person name="Guiguen Y."/>
        </authorList>
    </citation>
    <scope>NUCLEOTIDE SEQUENCE</scope>
    <source>
        <strain evidence="4">WJC10195</strain>
    </source>
</reference>
<feature type="transmembrane region" description="Helical" evidence="2">
    <location>
        <begin position="12"/>
        <end position="32"/>
    </location>
</feature>
<evidence type="ECO:0000313" key="4">
    <source>
        <dbReference type="EMBL" id="KAJ8379567.1"/>
    </source>
</evidence>
<dbReference type="GO" id="GO:0016020">
    <property type="term" value="C:membrane"/>
    <property type="evidence" value="ECO:0007669"/>
    <property type="project" value="InterPro"/>
</dbReference>
<dbReference type="GO" id="GO:0005164">
    <property type="term" value="F:tumor necrosis factor receptor binding"/>
    <property type="evidence" value="ECO:0007669"/>
    <property type="project" value="InterPro"/>
</dbReference>
<dbReference type="InterPro" id="IPR006052">
    <property type="entry name" value="TNF_dom"/>
</dbReference>
<keyword evidence="2" id="KW-0472">Membrane</keyword>
<dbReference type="Gene3D" id="2.60.120.40">
    <property type="match status" value="1"/>
</dbReference>
<dbReference type="EMBL" id="JAINUF010000001">
    <property type="protein sequence ID" value="KAJ8379567.1"/>
    <property type="molecule type" value="Genomic_DNA"/>
</dbReference>
<protein>
    <recommendedName>
        <fullName evidence="3">THD domain-containing protein</fullName>
    </recommendedName>
</protein>
<keyword evidence="2" id="KW-1133">Transmembrane helix</keyword>
<dbReference type="InterPro" id="IPR008983">
    <property type="entry name" value="Tumour_necrosis_fac-like_dom"/>
</dbReference>
<comment type="similarity">
    <text evidence="1">Belongs to the tumor necrosis factor family.</text>
</comment>
<dbReference type="GO" id="GO:0006955">
    <property type="term" value="P:immune response"/>
    <property type="evidence" value="ECO:0007669"/>
    <property type="project" value="InterPro"/>
</dbReference>
<accession>A0A9Q1G8S8</accession>
<evidence type="ECO:0000256" key="2">
    <source>
        <dbReference type="SAM" id="Phobius"/>
    </source>
</evidence>
<keyword evidence="5" id="KW-1185">Reference proteome</keyword>
<dbReference type="Proteomes" id="UP001152622">
    <property type="component" value="Chromosome 1"/>
</dbReference>
<name>A0A9Q1G8S8_SYNKA</name>
<dbReference type="SUPFAM" id="SSF49842">
    <property type="entry name" value="TNF-like"/>
    <property type="match status" value="1"/>
</dbReference>